<dbReference type="Gene3D" id="2.130.10.10">
    <property type="entry name" value="YVTN repeat-like/Quinoprotein amine dehydrogenase"/>
    <property type="match status" value="2"/>
</dbReference>
<dbReference type="GO" id="GO:0030295">
    <property type="term" value="F:protein kinase activator activity"/>
    <property type="evidence" value="ECO:0007669"/>
    <property type="project" value="TreeGrafter"/>
</dbReference>
<keyword evidence="6" id="KW-0175">Coiled coil</keyword>
<keyword evidence="3" id="KW-0597">Phosphoprotein</keyword>
<dbReference type="STRING" id="1237149.C900_04758"/>
<dbReference type="InterPro" id="IPR003661">
    <property type="entry name" value="HisK_dim/P_dom"/>
</dbReference>
<evidence type="ECO:0000256" key="4">
    <source>
        <dbReference type="ARBA" id="ARBA00022679"/>
    </source>
</evidence>
<dbReference type="SMART" id="SM00387">
    <property type="entry name" value="HATPase_c"/>
    <property type="match status" value="1"/>
</dbReference>
<protein>
    <recommendedName>
        <fullName evidence="2">histidine kinase</fullName>
        <ecNumber evidence="2">2.7.13.3</ecNumber>
    </recommendedName>
</protein>
<dbReference type="InterPro" id="IPR015943">
    <property type="entry name" value="WD40/YVTN_repeat-like_dom_sf"/>
</dbReference>
<evidence type="ECO:0000256" key="6">
    <source>
        <dbReference type="SAM" id="Coils"/>
    </source>
</evidence>
<comment type="catalytic activity">
    <reaction evidence="1">
        <text>ATP + protein L-histidine = ADP + protein N-phospho-L-histidine.</text>
        <dbReference type="EC" id="2.7.13.3"/>
    </reaction>
</comment>
<dbReference type="InterPro" id="IPR036097">
    <property type="entry name" value="HisK_dim/P_sf"/>
</dbReference>
<feature type="transmembrane region" description="Helical" evidence="7">
    <location>
        <begin position="733"/>
        <end position="760"/>
    </location>
</feature>
<feature type="coiled-coil region" evidence="6">
    <location>
        <begin position="767"/>
        <end position="809"/>
    </location>
</feature>
<dbReference type="AlphaFoldDB" id="L8K1E0"/>
<dbReference type="CDD" id="cd00082">
    <property type="entry name" value="HisKA"/>
    <property type="match status" value="1"/>
</dbReference>
<dbReference type="InterPro" id="IPR013783">
    <property type="entry name" value="Ig-like_fold"/>
</dbReference>
<dbReference type="PANTHER" id="PTHR42878:SF15">
    <property type="entry name" value="BACTERIOPHYTOCHROME"/>
    <property type="match status" value="1"/>
</dbReference>
<evidence type="ECO:0000256" key="1">
    <source>
        <dbReference type="ARBA" id="ARBA00000085"/>
    </source>
</evidence>
<dbReference type="PANTHER" id="PTHR42878">
    <property type="entry name" value="TWO-COMPONENT HISTIDINE KINASE"/>
    <property type="match status" value="1"/>
</dbReference>
<keyword evidence="7" id="KW-1133">Transmembrane helix</keyword>
<dbReference type="GO" id="GO:0000155">
    <property type="term" value="F:phosphorelay sensor kinase activity"/>
    <property type="evidence" value="ECO:0007669"/>
    <property type="project" value="InterPro"/>
</dbReference>
<evidence type="ECO:0000256" key="2">
    <source>
        <dbReference type="ARBA" id="ARBA00012438"/>
    </source>
</evidence>
<comment type="caution">
    <text evidence="9">The sequence shown here is derived from an EMBL/GenBank/DDBJ whole genome shotgun (WGS) entry which is preliminary data.</text>
</comment>
<evidence type="ECO:0000256" key="7">
    <source>
        <dbReference type="SAM" id="Phobius"/>
    </source>
</evidence>
<dbReference type="PATRIC" id="fig|1237149.3.peg.680"/>
<dbReference type="Gene3D" id="3.30.565.10">
    <property type="entry name" value="Histidine kinase-like ATPase, C-terminal domain"/>
    <property type="match status" value="1"/>
</dbReference>
<feature type="domain" description="Histidine kinase" evidence="8">
    <location>
        <begin position="819"/>
        <end position="1030"/>
    </location>
</feature>
<evidence type="ECO:0000313" key="9">
    <source>
        <dbReference type="EMBL" id="ELR73247.1"/>
    </source>
</evidence>
<dbReference type="SMART" id="SM00388">
    <property type="entry name" value="HisKA"/>
    <property type="match status" value="1"/>
</dbReference>
<dbReference type="GO" id="GO:0000156">
    <property type="term" value="F:phosphorelay response regulator activity"/>
    <property type="evidence" value="ECO:0007669"/>
    <property type="project" value="TreeGrafter"/>
</dbReference>
<dbReference type="EMBL" id="AMZN01000007">
    <property type="protein sequence ID" value="ELR73247.1"/>
    <property type="molecule type" value="Genomic_DNA"/>
</dbReference>
<dbReference type="FunFam" id="3.30.565.10:FF:000006">
    <property type="entry name" value="Sensor histidine kinase WalK"/>
    <property type="match status" value="1"/>
</dbReference>
<evidence type="ECO:0000256" key="3">
    <source>
        <dbReference type="ARBA" id="ARBA00022553"/>
    </source>
</evidence>
<dbReference type="Gene3D" id="2.60.40.10">
    <property type="entry name" value="Immunoglobulins"/>
    <property type="match status" value="1"/>
</dbReference>
<keyword evidence="10" id="KW-1185">Reference proteome</keyword>
<keyword evidence="5" id="KW-0418">Kinase</keyword>
<dbReference type="Pfam" id="PF02518">
    <property type="entry name" value="HATPase_c"/>
    <property type="match status" value="1"/>
</dbReference>
<dbReference type="PROSITE" id="PS50109">
    <property type="entry name" value="HIS_KIN"/>
    <property type="match status" value="1"/>
</dbReference>
<keyword evidence="7" id="KW-0812">Transmembrane</keyword>
<dbReference type="InterPro" id="IPR005467">
    <property type="entry name" value="His_kinase_dom"/>
</dbReference>
<dbReference type="InterPro" id="IPR004358">
    <property type="entry name" value="Sig_transdc_His_kin-like_C"/>
</dbReference>
<dbReference type="InterPro" id="IPR036890">
    <property type="entry name" value="HATPase_C_sf"/>
</dbReference>
<evidence type="ECO:0000313" key="10">
    <source>
        <dbReference type="Proteomes" id="UP000011135"/>
    </source>
</evidence>
<evidence type="ECO:0000256" key="5">
    <source>
        <dbReference type="ARBA" id="ARBA00022777"/>
    </source>
</evidence>
<dbReference type="PRINTS" id="PR00344">
    <property type="entry name" value="BCTRLSENSOR"/>
</dbReference>
<organism evidence="9 10">
    <name type="scientific">Fulvivirga imtechensis AK7</name>
    <dbReference type="NCBI Taxonomy" id="1237149"/>
    <lineage>
        <taxon>Bacteria</taxon>
        <taxon>Pseudomonadati</taxon>
        <taxon>Bacteroidota</taxon>
        <taxon>Cytophagia</taxon>
        <taxon>Cytophagales</taxon>
        <taxon>Fulvivirgaceae</taxon>
        <taxon>Fulvivirga</taxon>
    </lineage>
</organism>
<keyword evidence="7" id="KW-0472">Membrane</keyword>
<dbReference type="InterPro" id="IPR050351">
    <property type="entry name" value="BphY/WalK/GraS-like"/>
</dbReference>
<dbReference type="eggNOG" id="COG4251">
    <property type="taxonomic scope" value="Bacteria"/>
</dbReference>
<proteinExistence type="predicted"/>
<gene>
    <name evidence="9" type="ORF">C900_04758</name>
</gene>
<dbReference type="Gene3D" id="1.10.287.130">
    <property type="match status" value="1"/>
</dbReference>
<dbReference type="EC" id="2.7.13.3" evidence="2"/>
<dbReference type="InterPro" id="IPR003594">
    <property type="entry name" value="HATPase_dom"/>
</dbReference>
<name>L8K1E0_9BACT</name>
<accession>L8K1E0</accession>
<dbReference type="SUPFAM" id="SSF101898">
    <property type="entry name" value="NHL repeat"/>
    <property type="match status" value="1"/>
</dbReference>
<evidence type="ECO:0000259" key="8">
    <source>
        <dbReference type="PROSITE" id="PS50109"/>
    </source>
</evidence>
<keyword evidence="4" id="KW-0808">Transferase</keyword>
<dbReference type="SUPFAM" id="SSF55874">
    <property type="entry name" value="ATPase domain of HSP90 chaperone/DNA topoisomerase II/histidine kinase"/>
    <property type="match status" value="1"/>
</dbReference>
<dbReference type="SUPFAM" id="SSF63829">
    <property type="entry name" value="Calcium-dependent phosphotriesterase"/>
    <property type="match status" value="1"/>
</dbReference>
<dbReference type="SUPFAM" id="SSF47384">
    <property type="entry name" value="Homodimeric domain of signal transducing histidine kinase"/>
    <property type="match status" value="1"/>
</dbReference>
<reference evidence="9 10" key="1">
    <citation type="submission" date="2012-12" db="EMBL/GenBank/DDBJ databases">
        <title>Genome assembly of Fulvivirga imtechensis AK7.</title>
        <authorList>
            <person name="Nupur N."/>
            <person name="Khatri I."/>
            <person name="Kumar R."/>
            <person name="Subramanian S."/>
            <person name="Pinnaka A."/>
        </authorList>
    </citation>
    <scope>NUCLEOTIDE SEQUENCE [LARGE SCALE GENOMIC DNA]</scope>
    <source>
        <strain evidence="9 10">AK7</strain>
    </source>
</reference>
<sequence length="1040" mass="117884">MAGFLRNLVFISVFFCVAPLMAQRFYVDSYQHSADFKGKVNDIASDSAGFIWLATDEGLYRFDDINPTLIEKGRYAVLFKTSSGRLLIGGDYGIRELQYSKHQPQLADFLDPFGEQEVQNFQMAQTDDEEFWITIPDGVVRFNDKRSEKYGVDGFEGIYTDLLIVPHKNGNLWLMSHTGDIYYFDVRQNRFTRQKYDAFRAISSASLLDDSHLLMYTDAGLRLARIDSLGHLLSDQPIEGAPDDVSMIKVTSEGGVLLGTEADGIYFGLYGDGRINFSKIFNSNDPHRIQSLPFEKVTSLFVSSPQEIWVGHERGITLLRELTFANISLMLPHATVGGLAPVSGDETYVSIEGILYRITGRRHPYSIENVELDLAPYRPGVMQSVGNRLWITSTAYQLFYLENGRKSRVLDFSDRGTAIFVIRSDDEGNIWGAQAPSHKPLTGLLKITPDLEVIEYDESDGFESRMLIAEQAPYGILYAAGIGEDSYLYRYDADKDRFVNISVPMNFDYGDNFEVHDIGIGNDSTIWLASTAGMLRYKNGEIEKIVVKGMEDNEAVAAEVTDDGAVWFSMDSKGLIRYKDGKHVVYNQKMGLPADFMIYRNLVVDDKGKIWVGTREGLCTSLKPTPQPLQVMKPQFVNLKVNGKAYIPKRDENYFESGAGITASFISLTYPLHKNLYYYRILGLADSTWRSIDDSLALDNLNAGEYTLEVKANQIAGYLESEPLKFQFAIGKVWYATWWGISLLVFGGFCGLTGVFYTGYMVRMKSIRKQQEELRKLVDERTTELKRSNTELEYQKRELRKSAEVLKQRNNELDQFAYIVSHDLKAPLRAINHLSVWIEEDLADKTHGDIQKNMNLLRGRVFRMENLIDGILSYARVGKVEAKSEEVDLDKLVVEVIEILEVPKKFTVSVKRKLPVVCINGTLMEQIFSNLISNAVKYHDKPVGTITIDYQEDENYHTFSVTDNGPGIPKEFQEKAFAIFQTLEPKDSRESTGVGLAIVKKIITEYHGKIWIESERGKGTTFWFTIPKCQPDEKESGRTD</sequence>
<dbReference type="Proteomes" id="UP000011135">
    <property type="component" value="Unassembled WGS sequence"/>
</dbReference>
<dbReference type="GO" id="GO:0007234">
    <property type="term" value="P:osmosensory signaling via phosphorelay pathway"/>
    <property type="evidence" value="ECO:0007669"/>
    <property type="project" value="TreeGrafter"/>
</dbReference>